<dbReference type="Proteomes" id="UP001067235">
    <property type="component" value="Unassembled WGS sequence"/>
</dbReference>
<dbReference type="RefSeq" id="WP_301568918.1">
    <property type="nucleotide sequence ID" value="NZ_JAPWIE010000001.1"/>
</dbReference>
<feature type="domain" description="Acyl-CoA dehydrogenase/oxidase N-terminal" evidence="8">
    <location>
        <begin position="15"/>
        <end position="126"/>
    </location>
</feature>
<gene>
    <name evidence="9" type="ORF">O4213_00650</name>
</gene>
<name>A0ABT4MP64_GORRU</name>
<dbReference type="Pfam" id="PF02770">
    <property type="entry name" value="Acyl-CoA_dh_M"/>
    <property type="match status" value="1"/>
</dbReference>
<keyword evidence="10" id="KW-1185">Reference proteome</keyword>
<dbReference type="Pfam" id="PF00441">
    <property type="entry name" value="Acyl-CoA_dh_1"/>
    <property type="match status" value="1"/>
</dbReference>
<keyword evidence="3 5" id="KW-0285">Flavoprotein</keyword>
<dbReference type="SUPFAM" id="SSF56645">
    <property type="entry name" value="Acyl-CoA dehydrogenase NM domain-like"/>
    <property type="match status" value="1"/>
</dbReference>
<dbReference type="InterPro" id="IPR046373">
    <property type="entry name" value="Acyl-CoA_Oxase/DH_mid-dom_sf"/>
</dbReference>
<dbReference type="InterPro" id="IPR006091">
    <property type="entry name" value="Acyl-CoA_Oxase/DH_mid-dom"/>
</dbReference>
<dbReference type="PROSITE" id="PS00073">
    <property type="entry name" value="ACYL_COA_DH_2"/>
    <property type="match status" value="1"/>
</dbReference>
<dbReference type="EMBL" id="JAPWIE010000001">
    <property type="protein sequence ID" value="MCZ4548470.1"/>
    <property type="molecule type" value="Genomic_DNA"/>
</dbReference>
<reference evidence="9" key="1">
    <citation type="submission" date="2022-12" db="EMBL/GenBank/DDBJ databases">
        <authorList>
            <person name="Krivoruchko A.V."/>
            <person name="Elkin A."/>
        </authorList>
    </citation>
    <scope>NUCLEOTIDE SEQUENCE</scope>
    <source>
        <strain evidence="9">IEGM 1388</strain>
    </source>
</reference>
<dbReference type="PANTHER" id="PTHR43884:SF12">
    <property type="entry name" value="ISOVALERYL-COA DEHYDROGENASE, MITOCHONDRIAL-RELATED"/>
    <property type="match status" value="1"/>
</dbReference>
<evidence type="ECO:0000259" key="8">
    <source>
        <dbReference type="Pfam" id="PF02771"/>
    </source>
</evidence>
<feature type="domain" description="Acyl-CoA oxidase/dehydrogenase middle" evidence="7">
    <location>
        <begin position="130"/>
        <end position="224"/>
    </location>
</feature>
<evidence type="ECO:0000256" key="1">
    <source>
        <dbReference type="ARBA" id="ARBA00001974"/>
    </source>
</evidence>
<dbReference type="Gene3D" id="2.40.110.10">
    <property type="entry name" value="Butyryl-CoA Dehydrogenase, subunit A, domain 2"/>
    <property type="match status" value="1"/>
</dbReference>
<evidence type="ECO:0000313" key="9">
    <source>
        <dbReference type="EMBL" id="MCZ4548470.1"/>
    </source>
</evidence>
<dbReference type="Pfam" id="PF02771">
    <property type="entry name" value="Acyl-CoA_dh_N"/>
    <property type="match status" value="1"/>
</dbReference>
<evidence type="ECO:0000256" key="2">
    <source>
        <dbReference type="ARBA" id="ARBA00009347"/>
    </source>
</evidence>
<organism evidence="9 10">
    <name type="scientific">Gordonia rubripertincta</name>
    <name type="common">Rhodococcus corallinus</name>
    <dbReference type="NCBI Taxonomy" id="36822"/>
    <lineage>
        <taxon>Bacteria</taxon>
        <taxon>Bacillati</taxon>
        <taxon>Actinomycetota</taxon>
        <taxon>Actinomycetes</taxon>
        <taxon>Mycobacteriales</taxon>
        <taxon>Gordoniaceae</taxon>
        <taxon>Gordonia</taxon>
    </lineage>
</organism>
<evidence type="ECO:0000259" key="7">
    <source>
        <dbReference type="Pfam" id="PF02770"/>
    </source>
</evidence>
<sequence>MTTMISSVPESVYEDEHEDFRASFRSFLESRVVPDYLKWEKQGILPRTLFAEAGSHGFLGMEIGEEFGGGGVEDFRFNAVIAEEIAATGAVSFGINLHNDICIPYFQRYASDDQKRRWLPGLASGELIAAIAMTEPGTGSDLAGIATTAVADGDHFVLNGAKTFISNGVNADVVIVAARTESGSRHGGLSLLVVERDTPGFSRGRNLDKIGMHGQDTAELFFDNARVPATNLLGELGGGFKALVSNLAQERLTIAIASAASARRAVELAAEYVRERQAFGKAIGSFQNTRFTLAGALTEVEMLDTFVRSCLRAHVAGALTADRAAMAKLAATEIQGRVTDQCLQMFGGYGFMTEYPIARAFVDARVQRIYGGTSEIMREIIGKGMGL</sequence>
<dbReference type="InterPro" id="IPR037069">
    <property type="entry name" value="AcylCoA_DH/ox_N_sf"/>
</dbReference>
<dbReference type="InterPro" id="IPR013786">
    <property type="entry name" value="AcylCoA_DH/ox_N"/>
</dbReference>
<comment type="cofactor">
    <cofactor evidence="1 5">
        <name>FAD</name>
        <dbReference type="ChEBI" id="CHEBI:57692"/>
    </cofactor>
</comment>
<evidence type="ECO:0000259" key="6">
    <source>
        <dbReference type="Pfam" id="PF00441"/>
    </source>
</evidence>
<evidence type="ECO:0000313" key="10">
    <source>
        <dbReference type="Proteomes" id="UP001067235"/>
    </source>
</evidence>
<comment type="similarity">
    <text evidence="2 5">Belongs to the acyl-CoA dehydrogenase family.</text>
</comment>
<accession>A0ABT4MP64</accession>
<feature type="domain" description="Acyl-CoA dehydrogenase/oxidase C-terminal" evidence="6">
    <location>
        <begin position="237"/>
        <end position="385"/>
    </location>
</feature>
<evidence type="ECO:0000256" key="5">
    <source>
        <dbReference type="RuleBase" id="RU362125"/>
    </source>
</evidence>
<evidence type="ECO:0000256" key="4">
    <source>
        <dbReference type="ARBA" id="ARBA00022827"/>
    </source>
</evidence>
<dbReference type="PANTHER" id="PTHR43884">
    <property type="entry name" value="ACYL-COA DEHYDROGENASE"/>
    <property type="match status" value="1"/>
</dbReference>
<keyword evidence="4 5" id="KW-0274">FAD</keyword>
<dbReference type="InterPro" id="IPR009100">
    <property type="entry name" value="AcylCoA_DH/oxidase_NM_dom_sf"/>
</dbReference>
<evidence type="ECO:0000256" key="3">
    <source>
        <dbReference type="ARBA" id="ARBA00022630"/>
    </source>
</evidence>
<comment type="caution">
    <text evidence="9">The sequence shown here is derived from an EMBL/GenBank/DDBJ whole genome shotgun (WGS) entry which is preliminary data.</text>
</comment>
<protein>
    <submittedName>
        <fullName evidence="9">Acyl-CoA dehydrogenase family protein</fullName>
    </submittedName>
</protein>
<dbReference type="InterPro" id="IPR006089">
    <property type="entry name" value="Acyl-CoA_DH_CS"/>
</dbReference>
<dbReference type="Gene3D" id="1.10.540.10">
    <property type="entry name" value="Acyl-CoA dehydrogenase/oxidase, N-terminal domain"/>
    <property type="match status" value="1"/>
</dbReference>
<keyword evidence="5" id="KW-0560">Oxidoreductase</keyword>
<proteinExistence type="inferred from homology"/>
<dbReference type="Gene3D" id="1.20.140.10">
    <property type="entry name" value="Butyryl-CoA Dehydrogenase, subunit A, domain 3"/>
    <property type="match status" value="1"/>
</dbReference>
<dbReference type="InterPro" id="IPR009075">
    <property type="entry name" value="AcylCo_DH/oxidase_C"/>
</dbReference>
<dbReference type="SUPFAM" id="SSF47203">
    <property type="entry name" value="Acyl-CoA dehydrogenase C-terminal domain-like"/>
    <property type="match status" value="1"/>
</dbReference>
<dbReference type="InterPro" id="IPR036250">
    <property type="entry name" value="AcylCo_DH-like_C"/>
</dbReference>